<dbReference type="KEGG" id="stab:STABA_v1c05450"/>
<dbReference type="RefSeq" id="WP_156006340.1">
    <property type="nucleotide sequence ID" value="NZ_CP046276.1"/>
</dbReference>
<protein>
    <submittedName>
        <fullName evidence="2">Motility-associated protein Scm1</fullName>
    </submittedName>
</protein>
<evidence type="ECO:0000313" key="2">
    <source>
        <dbReference type="EMBL" id="QGS51908.1"/>
    </source>
</evidence>
<dbReference type="NCBIfam" id="NF033571">
    <property type="entry name" value="motil_scm1_spiro"/>
    <property type="match status" value="1"/>
</dbReference>
<evidence type="ECO:0000313" key="3">
    <source>
        <dbReference type="Proteomes" id="UP000424468"/>
    </source>
</evidence>
<name>A0A6I6CCB8_9MOLU</name>
<feature type="transmembrane region" description="Helical" evidence="1">
    <location>
        <begin position="289"/>
        <end position="308"/>
    </location>
</feature>
<organism evidence="2 3">
    <name type="scientific">Spiroplasma tabanidicola</name>
    <dbReference type="NCBI Taxonomy" id="324079"/>
    <lineage>
        <taxon>Bacteria</taxon>
        <taxon>Bacillati</taxon>
        <taxon>Mycoplasmatota</taxon>
        <taxon>Mollicutes</taxon>
        <taxon>Entomoplasmatales</taxon>
        <taxon>Spiroplasmataceae</taxon>
        <taxon>Spiroplasma</taxon>
    </lineage>
</organism>
<sequence length="409" mass="46934">MKNKIFTSLFISTAAFFLILLIVSLVILPSFNVNNELNRISAVDSSDQGLKDYLNGVRPQIKNKLDLAYMIMGLEGLATMLKIHSFGAVTFTILVAFFLPLVGTMLGMSFLVFIFLFVISRIKREYKFNTIRLVGKIGLLVSSILFLIMGICGIVLFSDIETFLNKNNGEVSNYLNKINNNDSHNAFAFITAYKYFTNGKLQTLINNGLSQTGLYFGDLPINNIEFKAAISIGTIMMPLFGIFTIFFASIWIATFISNRNNQNSKFSYWLKNVRIDSKKEFRRSLLTNVWFWISLITFTITIIFPGFIHPYKTLAQTLLTVINAILLPICFIPIIYAWFKIIKIKRFNYNKMMFNQILIFCILVMLNQILIWVLFREEMGMPVWIGITWPFVAIILSIVCLFGFVHQKH</sequence>
<accession>A0A6I6CCB8</accession>
<feature type="transmembrane region" description="Helical" evidence="1">
    <location>
        <begin position="93"/>
        <end position="119"/>
    </location>
</feature>
<dbReference type="OrthoDB" id="388821at2"/>
<evidence type="ECO:0000256" key="1">
    <source>
        <dbReference type="SAM" id="Phobius"/>
    </source>
</evidence>
<dbReference type="Proteomes" id="UP000424468">
    <property type="component" value="Chromosome"/>
</dbReference>
<feature type="transmembrane region" description="Helical" evidence="1">
    <location>
        <begin position="6"/>
        <end position="31"/>
    </location>
</feature>
<feature type="transmembrane region" description="Helical" evidence="1">
    <location>
        <begin position="357"/>
        <end position="375"/>
    </location>
</feature>
<dbReference type="EMBL" id="CP046276">
    <property type="protein sequence ID" value="QGS51908.1"/>
    <property type="molecule type" value="Genomic_DNA"/>
</dbReference>
<keyword evidence="1" id="KW-0472">Membrane</keyword>
<feature type="transmembrane region" description="Helical" evidence="1">
    <location>
        <begin position="139"/>
        <end position="158"/>
    </location>
</feature>
<feature type="transmembrane region" description="Helical" evidence="1">
    <location>
        <begin position="381"/>
        <end position="405"/>
    </location>
</feature>
<proteinExistence type="predicted"/>
<gene>
    <name evidence="2" type="ORF">STABA_v1c05450</name>
</gene>
<keyword evidence="3" id="KW-1185">Reference proteome</keyword>
<keyword evidence="1" id="KW-0812">Transmembrane</keyword>
<keyword evidence="1" id="KW-1133">Transmembrane helix</keyword>
<feature type="transmembrane region" description="Helical" evidence="1">
    <location>
        <begin position="314"/>
        <end position="336"/>
    </location>
</feature>
<feature type="transmembrane region" description="Helical" evidence="1">
    <location>
        <begin position="228"/>
        <end position="256"/>
    </location>
</feature>
<dbReference type="AlphaFoldDB" id="A0A6I6CCB8"/>
<reference evidence="2 3" key="1">
    <citation type="submission" date="2019-11" db="EMBL/GenBank/DDBJ databases">
        <title>Complete genome sequence of Spiroplasma tabanidicola TAUS-1 (DSM 22603).</title>
        <authorList>
            <person name="Huang C.-T."/>
            <person name="Lin Y.-C."/>
            <person name="Kuo C.-H."/>
        </authorList>
    </citation>
    <scope>NUCLEOTIDE SEQUENCE [LARGE SCALE GENOMIC DNA]</scope>
    <source>
        <strain evidence="2 3">TAUS-1</strain>
    </source>
</reference>